<dbReference type="GO" id="GO:0004252">
    <property type="term" value="F:serine-type endopeptidase activity"/>
    <property type="evidence" value="ECO:0007669"/>
    <property type="project" value="UniProtKB-UniRule"/>
</dbReference>
<dbReference type="GO" id="GO:0016020">
    <property type="term" value="C:membrane"/>
    <property type="evidence" value="ECO:0007669"/>
    <property type="project" value="TreeGrafter"/>
</dbReference>
<evidence type="ECO:0000259" key="5">
    <source>
        <dbReference type="Pfam" id="PF00082"/>
    </source>
</evidence>
<dbReference type="InterPro" id="IPR000209">
    <property type="entry name" value="Peptidase_S8/S53_dom"/>
</dbReference>
<dbReference type="OrthoDB" id="9798386at2"/>
<gene>
    <name evidence="6" type="ORF">EJ357_31340</name>
</gene>
<dbReference type="AlphaFoldDB" id="A0A3Q9EW80"/>
<dbReference type="PROSITE" id="PS51892">
    <property type="entry name" value="SUBTILASE"/>
    <property type="match status" value="1"/>
</dbReference>
<dbReference type="KEGG" id="scya:EJ357_31340"/>
<evidence type="ECO:0000313" key="7">
    <source>
        <dbReference type="Proteomes" id="UP000280298"/>
    </source>
</evidence>
<keyword evidence="1 4" id="KW-0645">Protease</keyword>
<feature type="domain" description="Peptidase S8/S53" evidence="5">
    <location>
        <begin position="257"/>
        <end position="447"/>
    </location>
</feature>
<dbReference type="Gene3D" id="2.120.10.70">
    <property type="entry name" value="Fucose-specific lectin"/>
    <property type="match status" value="2"/>
</dbReference>
<dbReference type="Proteomes" id="UP000280298">
    <property type="component" value="Chromosome"/>
</dbReference>
<protein>
    <recommendedName>
        <fullName evidence="5">Peptidase S8/S53 domain-containing protein</fullName>
    </recommendedName>
</protein>
<dbReference type="EMBL" id="CP034539">
    <property type="protein sequence ID" value="AZQ37394.1"/>
    <property type="molecule type" value="Genomic_DNA"/>
</dbReference>
<keyword evidence="2 4" id="KW-0378">Hydrolase</keyword>
<keyword evidence="3 4" id="KW-0720">Serine protease</keyword>
<keyword evidence="7" id="KW-1185">Reference proteome</keyword>
<feature type="active site" description="Charge relay system" evidence="4">
    <location>
        <position position="185"/>
    </location>
</feature>
<dbReference type="InterPro" id="IPR023828">
    <property type="entry name" value="Peptidase_S8_Ser-AS"/>
</dbReference>
<dbReference type="GO" id="GO:0016485">
    <property type="term" value="P:protein processing"/>
    <property type="evidence" value="ECO:0007669"/>
    <property type="project" value="TreeGrafter"/>
</dbReference>
<dbReference type="PANTHER" id="PTHR42884:SF14">
    <property type="entry name" value="NEUROENDOCRINE CONVERTASE 1"/>
    <property type="match status" value="1"/>
</dbReference>
<dbReference type="Gene3D" id="3.40.50.200">
    <property type="entry name" value="Peptidase S8/S53 domain"/>
    <property type="match status" value="1"/>
</dbReference>
<feature type="active site" description="Charge relay system" evidence="4">
    <location>
        <position position="403"/>
    </location>
</feature>
<dbReference type="PANTHER" id="PTHR42884">
    <property type="entry name" value="PROPROTEIN CONVERTASE SUBTILISIN/KEXIN-RELATED"/>
    <property type="match status" value="1"/>
</dbReference>
<dbReference type="InterPro" id="IPR015500">
    <property type="entry name" value="Peptidase_S8_subtilisin-rel"/>
</dbReference>
<feature type="active site" description="Charge relay system" evidence="4">
    <location>
        <position position="219"/>
    </location>
</feature>
<dbReference type="PROSITE" id="PS00138">
    <property type="entry name" value="SUBTILASE_SER"/>
    <property type="match status" value="1"/>
</dbReference>
<evidence type="ECO:0000256" key="4">
    <source>
        <dbReference type="PROSITE-ProRule" id="PRU01240"/>
    </source>
</evidence>
<dbReference type="Pfam" id="PF00082">
    <property type="entry name" value="Peptidase_S8"/>
    <property type="match status" value="1"/>
</dbReference>
<reference evidence="6 7" key="1">
    <citation type="journal article" date="2019" name="Int. J. Syst. Evol. Microbiol.">
        <title>Streptomyces cyaneochromogenes sp. nov., a blue pigment-producing actinomycete from manganese-contaminated soil.</title>
        <authorList>
            <person name="Tang X."/>
            <person name="Zhao J."/>
            <person name="Li K."/>
            <person name="Chen Z."/>
            <person name="Sun Y."/>
            <person name="Gao J."/>
        </authorList>
    </citation>
    <scope>NUCLEOTIDE SEQUENCE [LARGE SCALE GENOMIC DNA]</scope>
    <source>
        <strain evidence="6 7">MK-45</strain>
    </source>
</reference>
<evidence type="ECO:0000313" key="6">
    <source>
        <dbReference type="EMBL" id="AZQ37394.1"/>
    </source>
</evidence>
<evidence type="ECO:0000256" key="2">
    <source>
        <dbReference type="ARBA" id="ARBA00022801"/>
    </source>
</evidence>
<comment type="similarity">
    <text evidence="4">Belongs to the peptidase S8 family.</text>
</comment>
<evidence type="ECO:0000256" key="3">
    <source>
        <dbReference type="ARBA" id="ARBA00022825"/>
    </source>
</evidence>
<evidence type="ECO:0000256" key="1">
    <source>
        <dbReference type="ARBA" id="ARBA00022670"/>
    </source>
</evidence>
<dbReference type="InterPro" id="IPR036852">
    <property type="entry name" value="Peptidase_S8/S53_dom_sf"/>
</dbReference>
<name>A0A3Q9EW80_9ACTN</name>
<accession>A0A3Q9EW80</accession>
<organism evidence="6 7">
    <name type="scientific">Streptomyces cyaneochromogenes</name>
    <dbReference type="NCBI Taxonomy" id="2496836"/>
    <lineage>
        <taxon>Bacteria</taxon>
        <taxon>Bacillati</taxon>
        <taxon>Actinomycetota</taxon>
        <taxon>Actinomycetes</taxon>
        <taxon>Kitasatosporales</taxon>
        <taxon>Streptomycetaceae</taxon>
        <taxon>Streptomyces</taxon>
    </lineage>
</organism>
<sequence>MPDEAGSRLPEILFAQASPRSVGGTSLFEADDVTVGQAADYTSEDQVVAAAEERLTRAGFRVLQRSPQTLNIAGPPALYQEYFGTRLVTQERRVVKPGAREATATFIDSPDTDLPGLISTDGTPAGDVLEGVAIEEPVYTFQNATPPKVNYWHLEVPDQVAALLGANRAHQNGIKGNGIRLTMVDSGWFRHPYFVARNLNGTVVLGPGANNPAGDESGHGTGESANAFALAPGIDFSMVKANFVNILGAFNTAVARTPAPQIISNSWGYDVRDHPLSAIQRALAASVALAAANGIIVVFSAGNGHHGFPAQHPLVIAAGGVYIDQVGNARASDYASGFASRVYPGRNVPDLSGLVGLRPRAAYIMLPVQAGCDIDLDLGNGAAFPNGDETAPDDGWAAFSGTSAAAPQIAGICALIRQTQPNLNLRGMRNALTRTAKDVTTGTSNPASGGHPARPGFDLATGWGLADAQAAVHAAVPAAGGPAAYARGSDRHVFYRGADNLLRELWWSPATGGWRVGDLGATALGIPASGNPAAYLLGDSQHVVFRGTDGRIRELWWSPASGGWRTPGLDAAAHGLPAAGDPHGYVLGDSQHVVFRGTDSRVHELWWSAATGWRVGGTSAVAQAVPAAGDPFGYVLGDTQHVVYRGTDGRIHELWWSAPTGWQRGGLDAVAQGIAAAGDPQAYVLGDSQHVVFRGTDSRVHELWWSAATGWRVGGTSAVAQAVPAAGDPFGYVLADTQHIVYRGTDSRIHELWWSAATGWQRGGLDAVAQGVAAAGDPQGYVVGDAQRVVHRGTDGLLNELCWTAARGWYIGDL</sequence>
<proteinExistence type="inferred from homology"/>
<dbReference type="SUPFAM" id="SSF89372">
    <property type="entry name" value="Fucose-specific lectin"/>
    <property type="match status" value="2"/>
</dbReference>
<dbReference type="PRINTS" id="PR00723">
    <property type="entry name" value="SUBTILISIN"/>
</dbReference>
<dbReference type="RefSeq" id="WP_126395047.1">
    <property type="nucleotide sequence ID" value="NZ_CP034539.1"/>
</dbReference>
<dbReference type="SUPFAM" id="SSF52743">
    <property type="entry name" value="Subtilisin-like"/>
    <property type="match status" value="1"/>
</dbReference>